<comment type="caution">
    <text evidence="6">The sequence shown here is derived from an EMBL/GenBank/DDBJ whole genome shotgun (WGS) entry which is preliminary data.</text>
</comment>
<evidence type="ECO:0000256" key="4">
    <source>
        <dbReference type="ARBA" id="ARBA00023125"/>
    </source>
</evidence>
<name>A0A2M7TAH8_UNCKA</name>
<dbReference type="Pfam" id="PF00872">
    <property type="entry name" value="Transposase_mut"/>
    <property type="match status" value="1"/>
</dbReference>
<protein>
    <recommendedName>
        <fullName evidence="8">Mutator family transposase</fullName>
    </recommendedName>
</protein>
<keyword evidence="3" id="KW-0815">Transposition</keyword>
<sequence length="83" mass="10067">MVPYEPKAMESLRFNLGHCFTYFAFPQTEWRKIRTTNILDREFRELRRRMKVFGNTFQNQESGERHAMISYLNDNYLLKGVLN</sequence>
<evidence type="ECO:0000256" key="2">
    <source>
        <dbReference type="ARBA" id="ARBA00010961"/>
    </source>
</evidence>
<organism evidence="6 7">
    <name type="scientific">candidate division WWE3 bacterium CG_4_10_14_0_2_um_filter_42_8</name>
    <dbReference type="NCBI Taxonomy" id="1975074"/>
    <lineage>
        <taxon>Bacteria</taxon>
        <taxon>Katanobacteria</taxon>
    </lineage>
</organism>
<evidence type="ECO:0000313" key="7">
    <source>
        <dbReference type="Proteomes" id="UP000230970"/>
    </source>
</evidence>
<evidence type="ECO:0000313" key="6">
    <source>
        <dbReference type="EMBL" id="PIZ41970.1"/>
    </source>
</evidence>
<comment type="similarity">
    <text evidence="2">Belongs to the transposase mutator family.</text>
</comment>
<reference evidence="7" key="1">
    <citation type="submission" date="2017-09" db="EMBL/GenBank/DDBJ databases">
        <title>Depth-based differentiation of microbial function through sediment-hosted aquifers and enrichment of novel symbionts in the deep terrestrial subsurface.</title>
        <authorList>
            <person name="Probst A.J."/>
            <person name="Ladd B."/>
            <person name="Jarett J.K."/>
            <person name="Geller-Mcgrath D.E."/>
            <person name="Sieber C.M.K."/>
            <person name="Emerson J.B."/>
            <person name="Anantharaman K."/>
            <person name="Thomas B.C."/>
            <person name="Malmstrom R."/>
            <person name="Stieglmeier M."/>
            <person name="Klingl A."/>
            <person name="Woyke T."/>
            <person name="Ryan C.M."/>
            <person name="Banfield J.F."/>
        </authorList>
    </citation>
    <scope>NUCLEOTIDE SEQUENCE [LARGE SCALE GENOMIC DNA]</scope>
</reference>
<dbReference type="GO" id="GO:0006313">
    <property type="term" value="P:DNA transposition"/>
    <property type="evidence" value="ECO:0007669"/>
    <property type="project" value="InterPro"/>
</dbReference>
<evidence type="ECO:0000256" key="3">
    <source>
        <dbReference type="ARBA" id="ARBA00022578"/>
    </source>
</evidence>
<comment type="function">
    <text evidence="1">Required for the transposition of the insertion element.</text>
</comment>
<dbReference type="EMBL" id="PFNJ01000090">
    <property type="protein sequence ID" value="PIZ41970.1"/>
    <property type="molecule type" value="Genomic_DNA"/>
</dbReference>
<evidence type="ECO:0000256" key="1">
    <source>
        <dbReference type="ARBA" id="ARBA00002190"/>
    </source>
</evidence>
<keyword evidence="5" id="KW-0233">DNA recombination</keyword>
<dbReference type="AlphaFoldDB" id="A0A2M7TAH8"/>
<dbReference type="InterPro" id="IPR001207">
    <property type="entry name" value="Transposase_mutator"/>
</dbReference>
<accession>A0A2M7TAH8</accession>
<evidence type="ECO:0008006" key="8">
    <source>
        <dbReference type="Google" id="ProtNLM"/>
    </source>
</evidence>
<proteinExistence type="inferred from homology"/>
<keyword evidence="4" id="KW-0238">DNA-binding</keyword>
<dbReference type="GO" id="GO:0004803">
    <property type="term" value="F:transposase activity"/>
    <property type="evidence" value="ECO:0007669"/>
    <property type="project" value="InterPro"/>
</dbReference>
<evidence type="ECO:0000256" key="5">
    <source>
        <dbReference type="ARBA" id="ARBA00023172"/>
    </source>
</evidence>
<dbReference type="Proteomes" id="UP000230970">
    <property type="component" value="Unassembled WGS sequence"/>
</dbReference>
<dbReference type="GO" id="GO:0003677">
    <property type="term" value="F:DNA binding"/>
    <property type="evidence" value="ECO:0007669"/>
    <property type="project" value="UniProtKB-KW"/>
</dbReference>
<gene>
    <name evidence="6" type="ORF">COY34_03680</name>
</gene>